<dbReference type="AlphaFoldDB" id="A0A396RL81"/>
<protein>
    <submittedName>
        <fullName evidence="2">VOC family protein</fullName>
    </submittedName>
</protein>
<dbReference type="InterPro" id="IPR004360">
    <property type="entry name" value="Glyas_Fos-R_dOase_dom"/>
</dbReference>
<dbReference type="Pfam" id="PF00903">
    <property type="entry name" value="Glyoxalase"/>
    <property type="match status" value="1"/>
</dbReference>
<dbReference type="EMBL" id="QWLV01000006">
    <property type="protein sequence ID" value="RHW17077.1"/>
    <property type="molecule type" value="Genomic_DNA"/>
</dbReference>
<reference evidence="2 3" key="1">
    <citation type="submission" date="2018-08" db="EMBL/GenBank/DDBJ databases">
        <title>The multiple taxonomic identification of Sphingomonas gilva.</title>
        <authorList>
            <person name="Zhu D."/>
            <person name="Zheng S."/>
        </authorList>
    </citation>
    <scope>NUCLEOTIDE SEQUENCE [LARGE SCALE GENOMIC DNA]</scope>
    <source>
        <strain evidence="2 3">ZDH117</strain>
    </source>
</reference>
<dbReference type="PANTHER" id="PTHR35006:SF2">
    <property type="entry name" value="GLYOXALASE FAMILY PROTEIN (AFU_ORTHOLOGUE AFUA_5G14830)"/>
    <property type="match status" value="1"/>
</dbReference>
<proteinExistence type="predicted"/>
<dbReference type="OrthoDB" id="9807407at2"/>
<gene>
    <name evidence="2" type="ORF">D1610_13250</name>
</gene>
<dbReference type="SUPFAM" id="SSF54593">
    <property type="entry name" value="Glyoxalase/Bleomycin resistance protein/Dihydroxybiphenyl dioxygenase"/>
    <property type="match status" value="1"/>
</dbReference>
<dbReference type="InterPro" id="IPR029068">
    <property type="entry name" value="Glyas_Bleomycin-R_OHBP_Dase"/>
</dbReference>
<dbReference type="CDD" id="cd07262">
    <property type="entry name" value="VOC_like"/>
    <property type="match status" value="1"/>
</dbReference>
<sequence length="133" mass="14169">MLDHFGFRVADLARSRRFYDATMGAIGLAVIDNSPTSFLIGRSAEAPIPFLWIGTDRPVFWREGDRTSASPLHVAFSAADLAAVDAFHEAGLAAGGTDNGAPGPRGGEAQHYYAAFLIDPDGNSIEAGFREMP</sequence>
<accession>A0A396RL81</accession>
<name>A0A396RL81_9SPHN</name>
<dbReference type="InterPro" id="IPR037523">
    <property type="entry name" value="VOC_core"/>
</dbReference>
<dbReference type="Gene3D" id="3.10.180.10">
    <property type="entry name" value="2,3-Dihydroxybiphenyl 1,2-Dioxygenase, domain 1"/>
    <property type="match status" value="1"/>
</dbReference>
<dbReference type="Proteomes" id="UP000266693">
    <property type="component" value="Unassembled WGS sequence"/>
</dbReference>
<feature type="domain" description="VOC" evidence="1">
    <location>
        <begin position="1"/>
        <end position="130"/>
    </location>
</feature>
<evidence type="ECO:0000313" key="3">
    <source>
        <dbReference type="Proteomes" id="UP000266693"/>
    </source>
</evidence>
<evidence type="ECO:0000259" key="1">
    <source>
        <dbReference type="PROSITE" id="PS51819"/>
    </source>
</evidence>
<dbReference type="PROSITE" id="PS51819">
    <property type="entry name" value="VOC"/>
    <property type="match status" value="1"/>
</dbReference>
<comment type="caution">
    <text evidence="2">The sequence shown here is derived from an EMBL/GenBank/DDBJ whole genome shotgun (WGS) entry which is preliminary data.</text>
</comment>
<keyword evidence="3" id="KW-1185">Reference proteome</keyword>
<evidence type="ECO:0000313" key="2">
    <source>
        <dbReference type="EMBL" id="RHW17077.1"/>
    </source>
</evidence>
<organism evidence="2 3">
    <name type="scientific">Sphingomonas gilva</name>
    <dbReference type="NCBI Taxonomy" id="2305907"/>
    <lineage>
        <taxon>Bacteria</taxon>
        <taxon>Pseudomonadati</taxon>
        <taxon>Pseudomonadota</taxon>
        <taxon>Alphaproteobacteria</taxon>
        <taxon>Sphingomonadales</taxon>
        <taxon>Sphingomonadaceae</taxon>
        <taxon>Sphingomonas</taxon>
    </lineage>
</organism>
<dbReference type="RefSeq" id="WP_118864657.1">
    <property type="nucleotide sequence ID" value="NZ_QWLV01000006.1"/>
</dbReference>
<dbReference type="PANTHER" id="PTHR35006">
    <property type="entry name" value="GLYOXALASE FAMILY PROTEIN (AFU_ORTHOLOGUE AFUA_5G14830)"/>
    <property type="match status" value="1"/>
</dbReference>